<dbReference type="RefSeq" id="WP_313914171.1">
    <property type="nucleotide sequence ID" value="NZ_CP135076.1"/>
</dbReference>
<sequence length="147" mass="15990">MRPISIRRFELFYLLAVALGILNGILSWNTTMAAMEQQSPEAAAIMPAATAVGLAIGLGISLLLWFFVARRASNVARWILIVLYALGLLSFLYTLSMGTMAGGGVSMALMLLSYVLEAIAIYMTFRPDADAWLKGQGPAEEQARPFE</sequence>
<dbReference type="EMBL" id="CP135076">
    <property type="protein sequence ID" value="WNO53072.1"/>
    <property type="molecule type" value="Genomic_DNA"/>
</dbReference>
<evidence type="ECO:0000313" key="2">
    <source>
        <dbReference type="EMBL" id="WNO53072.1"/>
    </source>
</evidence>
<keyword evidence="1" id="KW-1133">Transmembrane helix</keyword>
<organism evidence="2 3">
    <name type="scientific">Stakelama saccharophila</name>
    <dbReference type="NCBI Taxonomy" id="3075605"/>
    <lineage>
        <taxon>Bacteria</taxon>
        <taxon>Pseudomonadati</taxon>
        <taxon>Pseudomonadota</taxon>
        <taxon>Alphaproteobacteria</taxon>
        <taxon>Sphingomonadales</taxon>
        <taxon>Sphingomonadaceae</taxon>
        <taxon>Stakelama</taxon>
    </lineage>
</organism>
<evidence type="ECO:0000313" key="3">
    <source>
        <dbReference type="Proteomes" id="UP001302249"/>
    </source>
</evidence>
<feature type="transmembrane region" description="Helical" evidence="1">
    <location>
        <begin position="101"/>
        <end position="125"/>
    </location>
</feature>
<gene>
    <name evidence="2" type="ORF">RPR59_11500</name>
</gene>
<protein>
    <submittedName>
        <fullName evidence="2">Uncharacterized protein</fullName>
    </submittedName>
</protein>
<proteinExistence type="predicted"/>
<dbReference type="Proteomes" id="UP001302249">
    <property type="component" value="Chromosome"/>
</dbReference>
<accession>A0ABZ0B773</accession>
<keyword evidence="1" id="KW-0472">Membrane</keyword>
<name>A0ABZ0B773_9SPHN</name>
<feature type="transmembrane region" description="Helical" evidence="1">
    <location>
        <begin position="75"/>
        <end position="95"/>
    </location>
</feature>
<reference evidence="2 3" key="1">
    <citation type="submission" date="2023-09" db="EMBL/GenBank/DDBJ databases">
        <authorList>
            <person name="Rey-Velasco X."/>
        </authorList>
    </citation>
    <scope>NUCLEOTIDE SEQUENCE [LARGE SCALE GENOMIC DNA]</scope>
    <source>
        <strain evidence="2 3">W311</strain>
    </source>
</reference>
<evidence type="ECO:0000256" key="1">
    <source>
        <dbReference type="SAM" id="Phobius"/>
    </source>
</evidence>
<feature type="transmembrane region" description="Helical" evidence="1">
    <location>
        <begin position="12"/>
        <end position="30"/>
    </location>
</feature>
<keyword evidence="3" id="KW-1185">Reference proteome</keyword>
<feature type="transmembrane region" description="Helical" evidence="1">
    <location>
        <begin position="42"/>
        <end position="68"/>
    </location>
</feature>
<keyword evidence="1" id="KW-0812">Transmembrane</keyword>